<organism evidence="13 14">
    <name type="scientific">Sus scrofa</name>
    <name type="common">Pig</name>
    <dbReference type="NCBI Taxonomy" id="9823"/>
    <lineage>
        <taxon>Eukaryota</taxon>
        <taxon>Metazoa</taxon>
        <taxon>Chordata</taxon>
        <taxon>Craniata</taxon>
        <taxon>Vertebrata</taxon>
        <taxon>Euteleostomi</taxon>
        <taxon>Mammalia</taxon>
        <taxon>Eutheria</taxon>
        <taxon>Laurasiatheria</taxon>
        <taxon>Artiodactyla</taxon>
        <taxon>Suina</taxon>
        <taxon>Suidae</taxon>
        <taxon>Sus</taxon>
    </lineage>
</organism>
<comment type="catalytic activity">
    <reaction evidence="7">
        <text>(S)-malate = fumarate + H2O</text>
        <dbReference type="Rhea" id="RHEA:12460"/>
        <dbReference type="ChEBI" id="CHEBI:15377"/>
        <dbReference type="ChEBI" id="CHEBI:15589"/>
        <dbReference type="ChEBI" id="CHEBI:29806"/>
        <dbReference type="EC" id="4.2.1.2"/>
    </reaction>
    <physiologicalReaction direction="right-to-left" evidence="7">
        <dbReference type="Rhea" id="RHEA:12462"/>
    </physiologicalReaction>
</comment>
<dbReference type="SUPFAM" id="SSF48557">
    <property type="entry name" value="L-aspartase-like"/>
    <property type="match status" value="1"/>
</dbReference>
<comment type="subunit">
    <text evidence="10">Homotetramer. Interacts with H2AZ1.</text>
</comment>
<evidence type="ECO:0000256" key="11">
    <source>
        <dbReference type="SAM" id="MobiDB-lite"/>
    </source>
</evidence>
<name>A0A8D1IV87_PIG</name>
<comment type="function">
    <text evidence="1">Catalyzes the hydration of fumarate to L-malate in the tricarboxylic acid (TCA) cycle to facilitate a transition step in the production of energy in the form of NADH.</text>
</comment>
<dbReference type="Gene3D" id="1.20.200.10">
    <property type="entry name" value="Fumarase/aspartase (Central domain)"/>
    <property type="match status" value="1"/>
</dbReference>
<dbReference type="GO" id="GO:0006099">
    <property type="term" value="P:tricarboxylic acid cycle"/>
    <property type="evidence" value="ECO:0007669"/>
    <property type="project" value="UniProtKB-UniPathway"/>
</dbReference>
<sequence>MDRALRLLARSRCLSRVPASAPGPGPGSSPSGVSRLLLRPPNAARMASQNSFRIEYDTFGELKVPNDKYYGAQTVRSTMNFKIGGVTERMPIPVIKAFGILKRAAAEVNQDYGLDPKIANAIMKAADEVAEGKLNDHFPLVVWQTGSGTQTNMNVNEVISNRAIEMLGGELGSKKPVHPNDHVNKSQSSNDTFPTAMHIAAAVEVHEALLPGLQKLHDALDAKSREFAQIIKIGRTHTQDAVPLTLGQEFSGYVQQVKYAITRIKAAMPRIYELAAGGTAVGTGLNTRIGFAEKVAAKVAALTGLPFVTAPNKFEALAAHDALVELSGAMNTTACSLMKIANDIRFLGSGPRSGLGELILPENEPGSSIMPGNHRAGQCHSWEWTRSRSFSSKTCLLEFSIILGTGTCTAPPFQDVFVGHLRPGVQGTSPNKVGEKNSSSSIYSDSHTRKCMIILSLTIQSQESFRTGCESDQHGLKKNDLNRCLLVHILLWVLVC</sequence>
<evidence type="ECO:0000256" key="8">
    <source>
        <dbReference type="ARBA" id="ARBA00024594"/>
    </source>
</evidence>
<dbReference type="GO" id="GO:0006106">
    <property type="term" value="P:fumarate metabolic process"/>
    <property type="evidence" value="ECO:0007669"/>
    <property type="project" value="InterPro"/>
</dbReference>
<comment type="function">
    <text evidence="9">Catalyzes the dehydration of L-malate to fumarate. Fumarate metabolism in the cytosol plays a role during urea cycle and arginine metabolism; fumarate being a by-product of the urea cycle and amino-acid catabolism. Also plays a role in DNA repair by promoting non-homologous end-joining (NHEJ). In response to DNA damage and phosphorylation by PRKDC, translocates to the nucleus and accumulates at DNA double-strand breaks (DSBs): acts by catalyzing formation of fumarate, an inhibitor of KDM2B histone demethylase activity, resulting in enhanced dimethylation of histone H3 'Lys-36' (H3K36me2).</text>
</comment>
<comment type="pathway">
    <text evidence="2">Carbohydrate metabolism; tricarboxylic acid cycle; (S)-malate from fumarate: step 1/1.</text>
</comment>
<evidence type="ECO:0000313" key="13">
    <source>
        <dbReference type="Ensembl" id="ENSSSCP00045035444.1"/>
    </source>
</evidence>
<dbReference type="InterPro" id="IPR024083">
    <property type="entry name" value="Fumarase/histidase_N"/>
</dbReference>
<evidence type="ECO:0000313" key="14">
    <source>
        <dbReference type="Proteomes" id="UP000694728"/>
    </source>
</evidence>
<dbReference type="Pfam" id="PF00206">
    <property type="entry name" value="Lyase_1"/>
    <property type="match status" value="1"/>
</dbReference>
<accession>A0A8D1IV87</accession>
<reference evidence="13" key="1">
    <citation type="submission" date="2025-08" db="UniProtKB">
        <authorList>
            <consortium name="Ensembl"/>
        </authorList>
    </citation>
    <scope>IDENTIFICATION</scope>
</reference>
<gene>
    <name evidence="13" type="primary">FH</name>
</gene>
<dbReference type="InterPro" id="IPR008948">
    <property type="entry name" value="L-Aspartase-like"/>
</dbReference>
<evidence type="ECO:0000256" key="9">
    <source>
        <dbReference type="ARBA" id="ARBA00045268"/>
    </source>
</evidence>
<proteinExistence type="inferred from homology"/>
<evidence type="ECO:0000256" key="1">
    <source>
        <dbReference type="ARBA" id="ARBA00003146"/>
    </source>
</evidence>
<dbReference type="InterPro" id="IPR000362">
    <property type="entry name" value="Fumarate_lyase_fam"/>
</dbReference>
<evidence type="ECO:0000256" key="5">
    <source>
        <dbReference type="ARBA" id="ARBA00013409"/>
    </source>
</evidence>
<dbReference type="UniPathway" id="UPA00223">
    <property type="reaction ID" value="UER01007"/>
</dbReference>
<feature type="domain" description="Fumarate lyase N-terminal" evidence="12">
    <location>
        <begin position="60"/>
        <end position="372"/>
    </location>
</feature>
<keyword evidence="6" id="KW-0456">Lyase</keyword>
<dbReference type="Gene3D" id="1.10.275.10">
    <property type="entry name" value="Fumarase/aspartase (N-terminal domain)"/>
    <property type="match status" value="1"/>
</dbReference>
<dbReference type="PANTHER" id="PTHR11444">
    <property type="entry name" value="ASPARTATEAMMONIA/ARGININOSUCCINATE/ADENYLOSUCCINATE LYASE"/>
    <property type="match status" value="1"/>
</dbReference>
<dbReference type="PRINTS" id="PR00149">
    <property type="entry name" value="FUMRATELYASE"/>
</dbReference>
<evidence type="ECO:0000256" key="7">
    <source>
        <dbReference type="ARBA" id="ARBA00024453"/>
    </source>
</evidence>
<dbReference type="Ensembl" id="ENSSSCT00045050941.1">
    <property type="protein sequence ID" value="ENSSSCP00045035444.1"/>
    <property type="gene ID" value="ENSSSCG00045029869.1"/>
</dbReference>
<comment type="similarity">
    <text evidence="3">Belongs to the class-II fumarase/aspartase family. Fumarase subfamily.</text>
</comment>
<feature type="region of interest" description="Disordered" evidence="11">
    <location>
        <begin position="17"/>
        <end position="36"/>
    </location>
</feature>
<dbReference type="GO" id="GO:0004333">
    <property type="term" value="F:fumarate hydratase activity"/>
    <property type="evidence" value="ECO:0007669"/>
    <property type="project" value="UniProtKB-EC"/>
</dbReference>
<evidence type="ECO:0000256" key="3">
    <source>
        <dbReference type="ARBA" id="ARBA00009084"/>
    </source>
</evidence>
<evidence type="ECO:0000256" key="6">
    <source>
        <dbReference type="ARBA" id="ARBA00023239"/>
    </source>
</evidence>
<comment type="catalytic activity">
    <reaction evidence="8">
        <text>(S)-malate = fumarate + H2O</text>
        <dbReference type="Rhea" id="RHEA:12460"/>
        <dbReference type="ChEBI" id="CHEBI:15377"/>
        <dbReference type="ChEBI" id="CHEBI:15589"/>
        <dbReference type="ChEBI" id="CHEBI:29806"/>
        <dbReference type="EC" id="4.2.1.2"/>
    </reaction>
    <physiologicalReaction direction="left-to-right" evidence="8">
        <dbReference type="Rhea" id="RHEA:12461"/>
    </physiologicalReaction>
</comment>
<dbReference type="AlphaFoldDB" id="A0A8D1IV87"/>
<dbReference type="InterPro" id="IPR005677">
    <property type="entry name" value="Fum_hydII"/>
</dbReference>
<dbReference type="Proteomes" id="UP000694728">
    <property type="component" value="Unplaced"/>
</dbReference>
<dbReference type="FunFam" id="1.20.200.10:FF:000001">
    <property type="entry name" value="Fumarate hydratase, mitochondrial"/>
    <property type="match status" value="1"/>
</dbReference>
<evidence type="ECO:0000259" key="12">
    <source>
        <dbReference type="Pfam" id="PF00206"/>
    </source>
</evidence>
<evidence type="ECO:0000256" key="2">
    <source>
        <dbReference type="ARBA" id="ARBA00004859"/>
    </source>
</evidence>
<dbReference type="PANTHER" id="PTHR11444:SF1">
    <property type="entry name" value="FUMARATE HYDRATASE, MITOCHONDRIAL"/>
    <property type="match status" value="1"/>
</dbReference>
<dbReference type="FunFam" id="1.10.275.10:FF:000001">
    <property type="entry name" value="Fumarate hydratase, mitochondrial"/>
    <property type="match status" value="1"/>
</dbReference>
<protein>
    <recommendedName>
        <fullName evidence="5">Fumarate hydratase, mitochondrial</fullName>
        <ecNumber evidence="4">4.2.1.2</ecNumber>
    </recommendedName>
</protein>
<evidence type="ECO:0000256" key="10">
    <source>
        <dbReference type="ARBA" id="ARBA00046799"/>
    </source>
</evidence>
<dbReference type="InterPro" id="IPR022761">
    <property type="entry name" value="Fumarate_lyase_N"/>
</dbReference>
<dbReference type="EC" id="4.2.1.2" evidence="4"/>
<evidence type="ECO:0000256" key="4">
    <source>
        <dbReference type="ARBA" id="ARBA00012921"/>
    </source>
</evidence>